<dbReference type="PANTHER" id="PTHR46342:SF1">
    <property type="entry name" value="ALPHA-CATULIN"/>
    <property type="match status" value="1"/>
</dbReference>
<evidence type="ECO:0000256" key="3">
    <source>
        <dbReference type="SAM" id="MobiDB-lite"/>
    </source>
</evidence>
<dbReference type="Gene3D" id="1.20.120.230">
    <property type="entry name" value="Alpha-catenin/vinculin-like"/>
    <property type="match status" value="1"/>
</dbReference>
<dbReference type="GO" id="GO:0051015">
    <property type="term" value="F:actin filament binding"/>
    <property type="evidence" value="ECO:0007669"/>
    <property type="project" value="InterPro"/>
</dbReference>
<dbReference type="InParanoid" id="H2YYY0"/>
<reference evidence="4" key="3">
    <citation type="submission" date="2025-09" db="UniProtKB">
        <authorList>
            <consortium name="Ensembl"/>
        </authorList>
    </citation>
    <scope>IDENTIFICATION</scope>
</reference>
<dbReference type="AlphaFoldDB" id="H2YYY0"/>
<reference evidence="5" key="1">
    <citation type="submission" date="2003-08" db="EMBL/GenBank/DDBJ databases">
        <authorList>
            <person name="Birren B."/>
            <person name="Nusbaum C."/>
            <person name="Abebe A."/>
            <person name="Abouelleil A."/>
            <person name="Adekoya E."/>
            <person name="Ait-zahra M."/>
            <person name="Allen N."/>
            <person name="Allen T."/>
            <person name="An P."/>
            <person name="Anderson M."/>
            <person name="Anderson S."/>
            <person name="Arachchi H."/>
            <person name="Armbruster J."/>
            <person name="Bachantsang P."/>
            <person name="Baldwin J."/>
            <person name="Barry A."/>
            <person name="Bayul T."/>
            <person name="Blitshsteyn B."/>
            <person name="Bloom T."/>
            <person name="Blye J."/>
            <person name="Boguslavskiy L."/>
            <person name="Borowsky M."/>
            <person name="Boukhgalter B."/>
            <person name="Brunache A."/>
            <person name="Butler J."/>
            <person name="Calixte N."/>
            <person name="Calvo S."/>
            <person name="Camarata J."/>
            <person name="Campo K."/>
            <person name="Chang J."/>
            <person name="Cheshatsang Y."/>
            <person name="Citroen M."/>
            <person name="Collymore A."/>
            <person name="Considine T."/>
            <person name="Cook A."/>
            <person name="Cooke P."/>
            <person name="Corum B."/>
            <person name="Cuomo C."/>
            <person name="David R."/>
            <person name="Dawoe T."/>
            <person name="Degray S."/>
            <person name="Dodge S."/>
            <person name="Dooley K."/>
            <person name="Dorje P."/>
            <person name="Dorjee K."/>
            <person name="Dorris L."/>
            <person name="Duffey N."/>
            <person name="Dupes A."/>
            <person name="Elkins T."/>
            <person name="Engels R."/>
            <person name="Erickson J."/>
            <person name="Farina A."/>
            <person name="Faro S."/>
            <person name="Ferreira P."/>
            <person name="Fischer H."/>
            <person name="Fitzgerald M."/>
            <person name="Foley K."/>
            <person name="Gage D."/>
            <person name="Galagan J."/>
            <person name="Gearin G."/>
            <person name="Gnerre S."/>
            <person name="Gnirke A."/>
            <person name="Goyette A."/>
            <person name="Graham J."/>
            <person name="Grandbois E."/>
            <person name="Gyaltsen K."/>
            <person name="Hafez N."/>
            <person name="Hagopian D."/>
            <person name="Hagos B."/>
            <person name="Hall J."/>
            <person name="Hatcher B."/>
            <person name="Heller A."/>
            <person name="Higgins H."/>
            <person name="Honan T."/>
            <person name="Horn A."/>
            <person name="Houde N."/>
            <person name="Hughes L."/>
            <person name="Hulme W."/>
            <person name="Husby E."/>
            <person name="Iliev I."/>
            <person name="Jaffe D."/>
            <person name="Jones C."/>
            <person name="Kamal M."/>
            <person name="Kamat A."/>
            <person name="Kamvysselis M."/>
            <person name="Karlsson E."/>
            <person name="Kells C."/>
            <person name="Kieu A."/>
            <person name="Kisner P."/>
            <person name="Kodira C."/>
            <person name="Kulbokas E."/>
            <person name="Labutti K."/>
            <person name="Lama D."/>
            <person name="Landers T."/>
            <person name="Leger J."/>
            <person name="Levine S."/>
            <person name="Lewis D."/>
            <person name="Lewis T."/>
            <person name="Lindblad-toh K."/>
            <person name="Liu X."/>
            <person name="Lokyitsang T."/>
            <person name="Lokyitsang Y."/>
            <person name="Lucien O."/>
            <person name="Lui A."/>
            <person name="Ma L.J."/>
            <person name="Mabbitt R."/>
            <person name="Macdonald J."/>
            <person name="Maclean C."/>
            <person name="Major J."/>
            <person name="Manning J."/>
            <person name="Marabella R."/>
            <person name="Maru K."/>
            <person name="Matthews C."/>
            <person name="Mauceli E."/>
            <person name="Mccarthy M."/>
            <person name="Mcdonough S."/>
            <person name="Mcghee T."/>
            <person name="Meldrim J."/>
            <person name="Meneus L."/>
            <person name="Mesirov J."/>
            <person name="Mihalev A."/>
            <person name="Mihova T."/>
            <person name="Mikkelsen T."/>
            <person name="Mlenga V."/>
            <person name="Moru K."/>
            <person name="Mozes J."/>
            <person name="Mulrain L."/>
            <person name="Munson G."/>
            <person name="Naylor J."/>
            <person name="Newes C."/>
            <person name="Nguyen C."/>
            <person name="Nguyen N."/>
            <person name="Nguyen T."/>
            <person name="Nicol R."/>
            <person name="Nielsen C."/>
            <person name="Nizzari M."/>
            <person name="Norbu C."/>
            <person name="Norbu N."/>
            <person name="O'donnell P."/>
            <person name="Okoawo O."/>
            <person name="O'leary S."/>
            <person name="Omotosho B."/>
            <person name="O'neill K."/>
            <person name="Osman S."/>
            <person name="Parker S."/>
            <person name="Perrin D."/>
            <person name="Phunkhang P."/>
            <person name="Piqani B."/>
            <person name="Purcell S."/>
            <person name="Rachupka T."/>
            <person name="Ramasamy U."/>
            <person name="Rameau R."/>
            <person name="Ray V."/>
            <person name="Raymond C."/>
            <person name="Retta R."/>
            <person name="Richardson S."/>
            <person name="Rise C."/>
            <person name="Rodriguez J."/>
            <person name="Rogers J."/>
            <person name="Rogov P."/>
            <person name="Rutman M."/>
            <person name="Schupbach R."/>
            <person name="Seaman C."/>
            <person name="Settipalli S."/>
            <person name="Sharpe T."/>
            <person name="Sheridan J."/>
            <person name="Sherpa N."/>
            <person name="Shi J."/>
            <person name="Smirnov S."/>
            <person name="Smith C."/>
            <person name="Sougnez C."/>
            <person name="Spencer B."/>
            <person name="Stalker J."/>
            <person name="Stange-thomann N."/>
            <person name="Stavropoulos S."/>
            <person name="Stetson K."/>
            <person name="Stone C."/>
            <person name="Stone S."/>
            <person name="Stubbs M."/>
            <person name="Talamas J."/>
            <person name="Tchuinga P."/>
            <person name="Tenzing P."/>
            <person name="Tesfaye S."/>
            <person name="Theodore J."/>
            <person name="Thoulutsang Y."/>
            <person name="Topham K."/>
            <person name="Towey S."/>
            <person name="Tsamla T."/>
            <person name="Tsomo N."/>
            <person name="Vallee D."/>
            <person name="Vassiliev H."/>
            <person name="Venkataraman V."/>
            <person name="Vinson J."/>
            <person name="Vo A."/>
            <person name="Wade C."/>
            <person name="Wang S."/>
            <person name="Wangchuk T."/>
            <person name="Wangdi T."/>
            <person name="Whittaker C."/>
            <person name="Wilkinson J."/>
            <person name="Wu Y."/>
            <person name="Wyman D."/>
            <person name="Yadav S."/>
            <person name="Yang S."/>
            <person name="Yang X."/>
            <person name="Yeager S."/>
            <person name="Yee E."/>
            <person name="Young G."/>
            <person name="Zainoun J."/>
            <person name="Zembeck L."/>
            <person name="Zimmer A."/>
            <person name="Zody M."/>
            <person name="Lander E."/>
        </authorList>
    </citation>
    <scope>NUCLEOTIDE SEQUENCE [LARGE SCALE GENOMIC DNA]</scope>
</reference>
<keyword evidence="2" id="KW-0963">Cytoplasm</keyword>
<dbReference type="SUPFAM" id="SSF47220">
    <property type="entry name" value="alpha-catenin/vinculin-like"/>
    <property type="match status" value="1"/>
</dbReference>
<dbReference type="InterPro" id="IPR036723">
    <property type="entry name" value="Alpha-catenin/vinculin-like_sf"/>
</dbReference>
<dbReference type="Proteomes" id="UP000007875">
    <property type="component" value="Unassembled WGS sequence"/>
</dbReference>
<evidence type="ECO:0000256" key="1">
    <source>
        <dbReference type="ARBA" id="ARBA00004496"/>
    </source>
</evidence>
<feature type="region of interest" description="Disordered" evidence="3">
    <location>
        <begin position="278"/>
        <end position="323"/>
    </location>
</feature>
<name>H2YYY0_CIOSA</name>
<dbReference type="InterPro" id="IPR030045">
    <property type="entry name" value="CTNNAL1"/>
</dbReference>
<dbReference type="Ensembl" id="ENSCSAVT00000010668.1">
    <property type="protein sequence ID" value="ENSCSAVP00000010541.1"/>
    <property type="gene ID" value="ENSCSAVG00000006198.1"/>
</dbReference>
<dbReference type="GO" id="GO:0007266">
    <property type="term" value="P:Rho protein signal transduction"/>
    <property type="evidence" value="ECO:0007669"/>
    <property type="project" value="InterPro"/>
</dbReference>
<sequence>MQTNLSSVMGNMDVSNSALPSPDTPTRAGLSFQRLDTSEQTVAARLGLEIKLLSSQCFVECQHWRDVSDVPAAMIDHFEAVSNSSKHIYLFTRGEPPLKTTVDFFNAAIEVSNAATKCGQCAQSCLDKFRSDGAYLRSDVLSACSQLPSTCQRLSATVKTNAHGKSAVFSKVMTTLRDVRATLELVSKLSVLLHSISIKRGIATSVKDVGKQTKQRSKSLTPSNRKSGGYFVSECGRSNAVTRKTSFGRYSGNNNNNNNNTEYCVDSCEVSNTLECTVNDSTTEGHNNNDTNSKEITEGSSVQGGEIESRGSANLRSRPEKRAKKLNACGIPFRAPSLKHISIKSTK</sequence>
<reference evidence="4" key="2">
    <citation type="submission" date="2025-08" db="UniProtKB">
        <authorList>
            <consortium name="Ensembl"/>
        </authorList>
    </citation>
    <scope>IDENTIFICATION</scope>
</reference>
<dbReference type="GO" id="GO:0007155">
    <property type="term" value="P:cell adhesion"/>
    <property type="evidence" value="ECO:0007669"/>
    <property type="project" value="InterPro"/>
</dbReference>
<evidence type="ECO:0000256" key="2">
    <source>
        <dbReference type="ARBA" id="ARBA00022490"/>
    </source>
</evidence>
<feature type="compositionally biased region" description="Polar residues" evidence="3">
    <location>
        <begin position="278"/>
        <end position="291"/>
    </location>
</feature>
<dbReference type="HOGENOM" id="CLU_799144_0_0_1"/>
<dbReference type="PANTHER" id="PTHR46342">
    <property type="entry name" value="ALPHA-CATULIN"/>
    <property type="match status" value="1"/>
</dbReference>
<comment type="subcellular location">
    <subcellularLocation>
        <location evidence="1">Cytoplasm</location>
    </subcellularLocation>
</comment>
<keyword evidence="5" id="KW-1185">Reference proteome</keyword>
<dbReference type="STRING" id="51511.ENSCSAVP00000010541"/>
<dbReference type="eggNOG" id="KOG3681">
    <property type="taxonomic scope" value="Eukaryota"/>
</dbReference>
<accession>H2YYY0</accession>
<evidence type="ECO:0000313" key="5">
    <source>
        <dbReference type="Proteomes" id="UP000007875"/>
    </source>
</evidence>
<evidence type="ECO:0000313" key="4">
    <source>
        <dbReference type="Ensembl" id="ENSCSAVP00000010541.1"/>
    </source>
</evidence>
<proteinExistence type="predicted"/>
<protein>
    <submittedName>
        <fullName evidence="4">Uncharacterized protein</fullName>
    </submittedName>
</protein>
<organism evidence="4 5">
    <name type="scientific">Ciona savignyi</name>
    <name type="common">Pacific transparent sea squirt</name>
    <dbReference type="NCBI Taxonomy" id="51511"/>
    <lineage>
        <taxon>Eukaryota</taxon>
        <taxon>Metazoa</taxon>
        <taxon>Chordata</taxon>
        <taxon>Tunicata</taxon>
        <taxon>Ascidiacea</taxon>
        <taxon>Phlebobranchia</taxon>
        <taxon>Cionidae</taxon>
        <taxon>Ciona</taxon>
    </lineage>
</organism>
<dbReference type="GO" id="GO:0005737">
    <property type="term" value="C:cytoplasm"/>
    <property type="evidence" value="ECO:0007669"/>
    <property type="project" value="UniProtKB-SubCell"/>
</dbReference>